<feature type="region of interest" description="Disordered" evidence="1">
    <location>
        <begin position="1"/>
        <end position="72"/>
    </location>
</feature>
<feature type="compositionally biased region" description="Polar residues" evidence="1">
    <location>
        <begin position="29"/>
        <end position="38"/>
    </location>
</feature>
<protein>
    <submittedName>
        <fullName evidence="2">Uncharacterized protein</fullName>
    </submittedName>
</protein>
<reference evidence="2" key="1">
    <citation type="submission" date="2014-12" db="EMBL/GenBank/DDBJ databases">
        <title>Insight into the proteome of Arion vulgaris.</title>
        <authorList>
            <person name="Aradska J."/>
            <person name="Bulat T."/>
            <person name="Smidak R."/>
            <person name="Sarate P."/>
            <person name="Gangsoo J."/>
            <person name="Sialana F."/>
            <person name="Bilban M."/>
            <person name="Lubec G."/>
        </authorList>
    </citation>
    <scope>NUCLEOTIDE SEQUENCE</scope>
    <source>
        <tissue evidence="2">Skin</tissue>
    </source>
</reference>
<gene>
    <name evidence="2" type="primary">ORF30517</name>
</gene>
<feature type="compositionally biased region" description="Low complexity" evidence="1">
    <location>
        <begin position="44"/>
        <end position="60"/>
    </location>
</feature>
<proteinExistence type="predicted"/>
<organism evidence="2">
    <name type="scientific">Arion vulgaris</name>
    <dbReference type="NCBI Taxonomy" id="1028688"/>
    <lineage>
        <taxon>Eukaryota</taxon>
        <taxon>Metazoa</taxon>
        <taxon>Spiralia</taxon>
        <taxon>Lophotrochozoa</taxon>
        <taxon>Mollusca</taxon>
        <taxon>Gastropoda</taxon>
        <taxon>Heterobranchia</taxon>
        <taxon>Euthyneura</taxon>
        <taxon>Panpulmonata</taxon>
        <taxon>Eupulmonata</taxon>
        <taxon>Stylommatophora</taxon>
        <taxon>Helicina</taxon>
        <taxon>Arionoidea</taxon>
        <taxon>Arionidae</taxon>
        <taxon>Arion</taxon>
    </lineage>
</organism>
<evidence type="ECO:0000256" key="1">
    <source>
        <dbReference type="SAM" id="MobiDB-lite"/>
    </source>
</evidence>
<name>A0A0B6YQ28_9EUPU</name>
<feature type="compositionally biased region" description="Polar residues" evidence="1">
    <location>
        <begin position="1"/>
        <end position="17"/>
    </location>
</feature>
<feature type="non-terminal residue" evidence="2">
    <location>
        <position position="1"/>
    </location>
</feature>
<accession>A0A0B6YQ28</accession>
<dbReference type="EMBL" id="HACG01010705">
    <property type="protein sequence ID" value="CEK57570.1"/>
    <property type="molecule type" value="Transcribed_RNA"/>
</dbReference>
<feature type="non-terminal residue" evidence="2">
    <location>
        <position position="72"/>
    </location>
</feature>
<dbReference type="AlphaFoldDB" id="A0A0B6YQ28"/>
<evidence type="ECO:0000313" key="2">
    <source>
        <dbReference type="EMBL" id="CEK57570.1"/>
    </source>
</evidence>
<sequence>PLPNKAHTNNSMPLSENQFEEPQPIPRQISMSKPTNSIVKLPHSIQHTSTSSSSRSQQGTGPEQQHLSHDEF</sequence>